<name>A0A444YDZ7_ARAHY</name>
<accession>A0A444YDZ7</accession>
<comment type="caution">
    <text evidence="1">The sequence shown here is derived from an EMBL/GenBank/DDBJ whole genome shotgun (WGS) entry which is preliminary data.</text>
</comment>
<reference evidence="1 2" key="1">
    <citation type="submission" date="2019-01" db="EMBL/GenBank/DDBJ databases">
        <title>Sequencing of cultivated peanut Arachis hypogaea provides insights into genome evolution and oil improvement.</title>
        <authorList>
            <person name="Chen X."/>
        </authorList>
    </citation>
    <scope>NUCLEOTIDE SEQUENCE [LARGE SCALE GENOMIC DNA]</scope>
    <source>
        <strain evidence="2">cv. Fuhuasheng</strain>
        <tissue evidence="1">Leaves</tissue>
    </source>
</reference>
<evidence type="ECO:0000313" key="1">
    <source>
        <dbReference type="EMBL" id="RYR00148.1"/>
    </source>
</evidence>
<proteinExistence type="predicted"/>
<organism evidence="1 2">
    <name type="scientific">Arachis hypogaea</name>
    <name type="common">Peanut</name>
    <dbReference type="NCBI Taxonomy" id="3818"/>
    <lineage>
        <taxon>Eukaryota</taxon>
        <taxon>Viridiplantae</taxon>
        <taxon>Streptophyta</taxon>
        <taxon>Embryophyta</taxon>
        <taxon>Tracheophyta</taxon>
        <taxon>Spermatophyta</taxon>
        <taxon>Magnoliopsida</taxon>
        <taxon>eudicotyledons</taxon>
        <taxon>Gunneridae</taxon>
        <taxon>Pentapetalae</taxon>
        <taxon>rosids</taxon>
        <taxon>fabids</taxon>
        <taxon>Fabales</taxon>
        <taxon>Fabaceae</taxon>
        <taxon>Papilionoideae</taxon>
        <taxon>50 kb inversion clade</taxon>
        <taxon>dalbergioids sensu lato</taxon>
        <taxon>Dalbergieae</taxon>
        <taxon>Pterocarpus clade</taxon>
        <taxon>Arachis</taxon>
    </lineage>
</organism>
<evidence type="ECO:0000313" key="2">
    <source>
        <dbReference type="Proteomes" id="UP000289738"/>
    </source>
</evidence>
<dbReference type="EMBL" id="SDMP01000017">
    <property type="protein sequence ID" value="RYR00148.1"/>
    <property type="molecule type" value="Genomic_DNA"/>
</dbReference>
<dbReference type="AlphaFoldDB" id="A0A444YDZ7"/>
<dbReference type="Proteomes" id="UP000289738">
    <property type="component" value="Chromosome B07"/>
</dbReference>
<protein>
    <recommendedName>
        <fullName evidence="3">Aminotransferase-like plant mobile domain-containing protein</fullName>
    </recommendedName>
</protein>
<sequence length="83" mass="9687">MLFSWFQNKFKVMSAHASKVTVQMLLSTMLFKNKSVAKLLYIADLDGLNKYTWVLATLSWLYRYLCRIANRNVKNLVEPLALL</sequence>
<gene>
    <name evidence="1" type="ORF">Ahy_B07g088231</name>
</gene>
<evidence type="ECO:0008006" key="3">
    <source>
        <dbReference type="Google" id="ProtNLM"/>
    </source>
</evidence>
<keyword evidence="2" id="KW-1185">Reference proteome</keyword>